<comment type="caution">
    <text evidence="8">The sequence shown here is derived from an EMBL/GenBank/DDBJ whole genome shotgun (WGS) entry which is preliminary data.</text>
</comment>
<dbReference type="CDD" id="cd00567">
    <property type="entry name" value="ACAD"/>
    <property type="match status" value="1"/>
</dbReference>
<dbReference type="Pfam" id="PF00441">
    <property type="entry name" value="Acyl-CoA_dh_1"/>
    <property type="match status" value="1"/>
</dbReference>
<dbReference type="Gene3D" id="1.10.540.10">
    <property type="entry name" value="Acyl-CoA dehydrogenase/oxidase, N-terminal domain"/>
    <property type="match status" value="1"/>
</dbReference>
<dbReference type="InterPro" id="IPR046373">
    <property type="entry name" value="Acyl-CoA_Oxase/DH_mid-dom_sf"/>
</dbReference>
<evidence type="ECO:0000259" key="7">
    <source>
        <dbReference type="Pfam" id="PF02770"/>
    </source>
</evidence>
<dbReference type="EMBL" id="BAAABM010000076">
    <property type="protein sequence ID" value="GAA0373386.1"/>
    <property type="molecule type" value="Genomic_DNA"/>
</dbReference>
<comment type="cofactor">
    <cofactor evidence="1 5">
        <name>FAD</name>
        <dbReference type="ChEBI" id="CHEBI:57692"/>
    </cofactor>
</comment>
<name>A0ABP3HLK6_9ACTN</name>
<feature type="domain" description="Acyl-CoA dehydrogenase/oxidase C-terminal" evidence="6">
    <location>
        <begin position="231"/>
        <end position="363"/>
    </location>
</feature>
<dbReference type="Gene3D" id="1.20.140.10">
    <property type="entry name" value="Butyryl-CoA Dehydrogenase, subunit A, domain 3"/>
    <property type="match status" value="1"/>
</dbReference>
<dbReference type="InterPro" id="IPR036250">
    <property type="entry name" value="AcylCo_DH-like_C"/>
</dbReference>
<dbReference type="InterPro" id="IPR009075">
    <property type="entry name" value="AcylCo_DH/oxidase_C"/>
</dbReference>
<feature type="domain" description="Acyl-CoA oxidase/dehydrogenase middle" evidence="7">
    <location>
        <begin position="117"/>
        <end position="215"/>
    </location>
</feature>
<dbReference type="SUPFAM" id="SSF56645">
    <property type="entry name" value="Acyl-CoA dehydrogenase NM domain-like"/>
    <property type="match status" value="1"/>
</dbReference>
<evidence type="ECO:0000313" key="8">
    <source>
        <dbReference type="EMBL" id="GAA0373386.1"/>
    </source>
</evidence>
<dbReference type="InterPro" id="IPR009100">
    <property type="entry name" value="AcylCoA_DH/oxidase_NM_dom_sf"/>
</dbReference>
<protein>
    <submittedName>
        <fullName evidence="8">Acyl-CoA dehydrogenase</fullName>
    </submittedName>
</protein>
<dbReference type="SUPFAM" id="SSF47203">
    <property type="entry name" value="Acyl-CoA dehydrogenase C-terminal domain-like"/>
    <property type="match status" value="1"/>
</dbReference>
<evidence type="ECO:0000256" key="4">
    <source>
        <dbReference type="ARBA" id="ARBA00022827"/>
    </source>
</evidence>
<sequence length="556" mass="59664">MTDTLEALLGDPADPGNPLGHDAVVAADERGELLAAGEAMLDGYGLNAEFVPAELGGRFRQADEMARVVRAVFRRDCSLGLGYGVTSFIAAVPVWTSGDPGQRRRLADLLMRNGRAAAGYTELAHGNDFTRNELTARRDGASLILDGRKELVNNVARADAVVLFARTAEEAGSRSHSHVLVDLTALPAGRRRHLPRFRTAGVRGCLLGGVEFRDCPVPADGVVGPYGGAMETVLTAFQVTRGVLPGVVIGALDTQLRVVLDFARGRTLYGRSVADLPHARATITGVFLDLLVADCLSTVVARALHVLPGETSVSTAAVKYLVPRLLHDGAYRLSTVLGARSYLREGPYGIFQKNMRDIPLVTFAHANAAVCQATMLPQLPRLARRSWLEAEPPPAALFRLGDPLPPLEYGALRPSARGADSLTAALASLAEAPDLADLASLFTGELRSLRRRCLDLPPGDRTVTARRSAFDLTDRYATVLAAAACAGVWRHADGGFLGDTVWLTGALWRLAGRLGRSPGPLPDGLERRLFTDLLARHDGDRTFDLDRRRLAGRHVP</sequence>
<dbReference type="RefSeq" id="WP_252811006.1">
    <property type="nucleotide sequence ID" value="NZ_BAAABM010000076.1"/>
</dbReference>
<evidence type="ECO:0000259" key="6">
    <source>
        <dbReference type="Pfam" id="PF00441"/>
    </source>
</evidence>
<keyword evidence="3 5" id="KW-0285">Flavoprotein</keyword>
<evidence type="ECO:0000256" key="1">
    <source>
        <dbReference type="ARBA" id="ARBA00001974"/>
    </source>
</evidence>
<keyword evidence="9" id="KW-1185">Reference proteome</keyword>
<keyword evidence="4 5" id="KW-0274">FAD</keyword>
<dbReference type="InterPro" id="IPR006091">
    <property type="entry name" value="Acyl-CoA_Oxase/DH_mid-dom"/>
</dbReference>
<accession>A0ABP3HLK6</accession>
<evidence type="ECO:0000256" key="3">
    <source>
        <dbReference type="ARBA" id="ARBA00022630"/>
    </source>
</evidence>
<reference evidence="9" key="1">
    <citation type="journal article" date="2019" name="Int. J. Syst. Evol. Microbiol.">
        <title>The Global Catalogue of Microorganisms (GCM) 10K type strain sequencing project: providing services to taxonomists for standard genome sequencing and annotation.</title>
        <authorList>
            <consortium name="The Broad Institute Genomics Platform"/>
            <consortium name="The Broad Institute Genome Sequencing Center for Infectious Disease"/>
            <person name="Wu L."/>
            <person name="Ma J."/>
        </authorList>
    </citation>
    <scope>NUCLEOTIDE SEQUENCE [LARGE SCALE GENOMIC DNA]</scope>
    <source>
        <strain evidence="9">JCM 3146</strain>
    </source>
</reference>
<proteinExistence type="inferred from homology"/>
<dbReference type="Pfam" id="PF02770">
    <property type="entry name" value="Acyl-CoA_dh_M"/>
    <property type="match status" value="1"/>
</dbReference>
<keyword evidence="5" id="KW-0560">Oxidoreductase</keyword>
<dbReference type="InterPro" id="IPR037069">
    <property type="entry name" value="AcylCoA_DH/ox_N_sf"/>
</dbReference>
<evidence type="ECO:0000256" key="2">
    <source>
        <dbReference type="ARBA" id="ARBA00009347"/>
    </source>
</evidence>
<gene>
    <name evidence="8" type="ORF">GCM10010151_74300</name>
</gene>
<dbReference type="PANTHER" id="PTHR43884">
    <property type="entry name" value="ACYL-COA DEHYDROGENASE"/>
    <property type="match status" value="1"/>
</dbReference>
<comment type="similarity">
    <text evidence="2 5">Belongs to the acyl-CoA dehydrogenase family.</text>
</comment>
<dbReference type="Proteomes" id="UP001501822">
    <property type="component" value="Unassembled WGS sequence"/>
</dbReference>
<evidence type="ECO:0000313" key="9">
    <source>
        <dbReference type="Proteomes" id="UP001501822"/>
    </source>
</evidence>
<evidence type="ECO:0000256" key="5">
    <source>
        <dbReference type="RuleBase" id="RU362125"/>
    </source>
</evidence>
<organism evidence="8 9">
    <name type="scientific">Actinoallomurus spadix</name>
    <dbReference type="NCBI Taxonomy" id="79912"/>
    <lineage>
        <taxon>Bacteria</taxon>
        <taxon>Bacillati</taxon>
        <taxon>Actinomycetota</taxon>
        <taxon>Actinomycetes</taxon>
        <taxon>Streptosporangiales</taxon>
        <taxon>Thermomonosporaceae</taxon>
        <taxon>Actinoallomurus</taxon>
    </lineage>
</organism>
<dbReference type="Gene3D" id="2.40.110.10">
    <property type="entry name" value="Butyryl-CoA Dehydrogenase, subunit A, domain 2"/>
    <property type="match status" value="1"/>
</dbReference>
<dbReference type="PANTHER" id="PTHR43884:SF19">
    <property type="entry name" value="ACYL-COA DEHYDROGENASE FADE4-RELATED"/>
    <property type="match status" value="1"/>
</dbReference>